<feature type="compositionally biased region" description="Low complexity" evidence="1">
    <location>
        <begin position="283"/>
        <end position="313"/>
    </location>
</feature>
<feature type="region of interest" description="Disordered" evidence="1">
    <location>
        <begin position="214"/>
        <end position="233"/>
    </location>
</feature>
<sequence length="324" mass="34606">MESSNAELKTTTVPVKSANETSTTNVDDIENTALHPTDGKLSPSSSNKNSSSPDSTLHDPFHRDNDNDDDDDKPTSSTTSSPAHKCEPSDHETSCVAPSTSNGTTTEAPPSQEMERPAAPYRIPSSVFARKDSSTPMEWSVASNDSLFSIHTGNMSFTNDQYCLRSGELGGEVSTSDQMFSYSAEQSADVVRADMRSRELGIAQATMKEVIQESEGQSYGVRGSHRSQESNTSAKSFAFSVMTGDKEHCTSTRAPSSIGSCQEMGQSQTPPVTKLESQPSTNPEPETPTAATTTTTATETATTTTTTTTPPETKSNLFPCFSCC</sequence>
<proteinExistence type="predicted"/>
<reference evidence="3" key="1">
    <citation type="submission" date="2022-04" db="UniProtKB">
        <authorList>
            <consortium name="RefSeq"/>
        </authorList>
    </citation>
    <scope>IDENTIFICATION</scope>
</reference>
<feature type="compositionally biased region" description="Polar residues" evidence="1">
    <location>
        <begin position="251"/>
        <end position="281"/>
    </location>
</feature>
<dbReference type="RefSeq" id="XP_011072891.1">
    <property type="nucleotide sequence ID" value="XM_011074589.2"/>
</dbReference>
<feature type="region of interest" description="Disordered" evidence="1">
    <location>
        <begin position="248"/>
        <end position="315"/>
    </location>
</feature>
<keyword evidence="2" id="KW-1185">Reference proteome</keyword>
<dbReference type="Gramene" id="SIN_1017418.t">
    <property type="protein sequence ID" value="SIN_1017418.t"/>
    <property type="gene ID" value="SIN_1017418"/>
</dbReference>
<dbReference type="PANTHER" id="PTHR33673:SF38">
    <property type="entry name" value="CHROMODOMAIN-HELICASE-DNA-BINDING PROTEIN 7-LIKE"/>
    <property type="match status" value="1"/>
</dbReference>
<protein>
    <submittedName>
        <fullName evidence="3">Mucin-5AC</fullName>
    </submittedName>
</protein>
<dbReference type="OrthoDB" id="1707722at2759"/>
<organism evidence="3">
    <name type="scientific">Sesamum indicum</name>
    <name type="common">Oriental sesame</name>
    <name type="synonym">Sesamum orientale</name>
    <dbReference type="NCBI Taxonomy" id="4182"/>
    <lineage>
        <taxon>Eukaryota</taxon>
        <taxon>Viridiplantae</taxon>
        <taxon>Streptophyta</taxon>
        <taxon>Embryophyta</taxon>
        <taxon>Tracheophyta</taxon>
        <taxon>Spermatophyta</taxon>
        <taxon>Magnoliopsida</taxon>
        <taxon>eudicotyledons</taxon>
        <taxon>Gunneridae</taxon>
        <taxon>Pentapetalae</taxon>
        <taxon>asterids</taxon>
        <taxon>lamiids</taxon>
        <taxon>Lamiales</taxon>
        <taxon>Pedaliaceae</taxon>
        <taxon>Sesamum</taxon>
    </lineage>
</organism>
<evidence type="ECO:0000313" key="4">
    <source>
        <dbReference type="RefSeq" id="XP_011072892.1"/>
    </source>
</evidence>
<gene>
    <name evidence="3 4" type="primary">LOC105158002</name>
</gene>
<feature type="region of interest" description="Disordered" evidence="1">
    <location>
        <begin position="1"/>
        <end position="119"/>
    </location>
</feature>
<dbReference type="KEGG" id="sind:105158002"/>
<evidence type="ECO:0000313" key="3">
    <source>
        <dbReference type="RefSeq" id="XP_011072891.1"/>
    </source>
</evidence>
<feature type="compositionally biased region" description="Basic and acidic residues" evidence="1">
    <location>
        <begin position="84"/>
        <end position="93"/>
    </location>
</feature>
<dbReference type="Proteomes" id="UP000504604">
    <property type="component" value="Linkage group LG3"/>
</dbReference>
<feature type="compositionally biased region" description="Polar residues" evidence="1">
    <location>
        <begin position="1"/>
        <end position="26"/>
    </location>
</feature>
<dbReference type="GeneID" id="105158002"/>
<evidence type="ECO:0000313" key="2">
    <source>
        <dbReference type="Proteomes" id="UP000504604"/>
    </source>
</evidence>
<dbReference type="AlphaFoldDB" id="A0A6I9SRP4"/>
<evidence type="ECO:0000256" key="1">
    <source>
        <dbReference type="SAM" id="MobiDB-lite"/>
    </source>
</evidence>
<feature type="compositionally biased region" description="Low complexity" evidence="1">
    <location>
        <begin position="42"/>
        <end position="55"/>
    </location>
</feature>
<dbReference type="PANTHER" id="PTHR33673">
    <property type="entry name" value="SUPPRESSOR SRP40-LIKE PROTEIN"/>
    <property type="match status" value="1"/>
</dbReference>
<accession>A0A6I9SRP4</accession>
<feature type="compositionally biased region" description="Basic and acidic residues" evidence="1">
    <location>
        <begin position="56"/>
        <end position="65"/>
    </location>
</feature>
<feature type="compositionally biased region" description="Polar residues" evidence="1">
    <location>
        <begin position="96"/>
        <end position="109"/>
    </location>
</feature>
<name>A0A6I9SRP4_SESIN</name>
<dbReference type="RefSeq" id="XP_011072892.1">
    <property type="nucleotide sequence ID" value="XM_011074590.2"/>
</dbReference>